<feature type="domain" description="ThuA-like" evidence="1">
    <location>
        <begin position="37"/>
        <end position="247"/>
    </location>
</feature>
<dbReference type="PANTHER" id="PTHR40469">
    <property type="entry name" value="SECRETED GLYCOSYL HYDROLASE"/>
    <property type="match status" value="1"/>
</dbReference>
<dbReference type="STRING" id="572036.SAMN05661099_2847"/>
<organism evidence="2 3">
    <name type="scientific">Daejeonella lutea</name>
    <dbReference type="NCBI Taxonomy" id="572036"/>
    <lineage>
        <taxon>Bacteria</taxon>
        <taxon>Pseudomonadati</taxon>
        <taxon>Bacteroidota</taxon>
        <taxon>Sphingobacteriia</taxon>
        <taxon>Sphingobacteriales</taxon>
        <taxon>Sphingobacteriaceae</taxon>
        <taxon>Daejeonella</taxon>
    </lineage>
</organism>
<evidence type="ECO:0000313" key="2">
    <source>
        <dbReference type="EMBL" id="SKB81079.1"/>
    </source>
</evidence>
<sequence>MRAPFKSAITSLIYAGLLLTFKTNISYGQNKKPAFKVLAFYSANWDQAHISFAHEANRWFPKMAEEFNFTYDSTKKWSNLNAEYLKDYKAILFLDNVVPPAQREEFKKYMENGGGFIGFHVSAFTQDPKKWDWYYNEFLGSGSYKGNTWRPTSAVLKVEDRKHPATKHLPRTFKSSPNEWYSWSNDLKANPNINVLLSIDQSSFPLGTGPKLHEIWHSGYYPVVWTNKNYKMLYVNMGHNDIDYEHKYDNTNKTLSWQFVNETQNKLIIDALLWMGRGK</sequence>
<protein>
    <submittedName>
        <fullName evidence="2">Trehalose utilisation</fullName>
    </submittedName>
</protein>
<dbReference type="Pfam" id="PF06283">
    <property type="entry name" value="ThuA"/>
    <property type="match status" value="1"/>
</dbReference>
<dbReference type="Gene3D" id="3.40.50.880">
    <property type="match status" value="1"/>
</dbReference>
<dbReference type="EMBL" id="FUYR01000003">
    <property type="protein sequence ID" value="SKB81079.1"/>
    <property type="molecule type" value="Genomic_DNA"/>
</dbReference>
<dbReference type="InterPro" id="IPR029062">
    <property type="entry name" value="Class_I_gatase-like"/>
</dbReference>
<dbReference type="InterPro" id="IPR029010">
    <property type="entry name" value="ThuA-like"/>
</dbReference>
<reference evidence="3" key="1">
    <citation type="submission" date="2017-02" db="EMBL/GenBank/DDBJ databases">
        <authorList>
            <person name="Varghese N."/>
            <person name="Submissions S."/>
        </authorList>
    </citation>
    <scope>NUCLEOTIDE SEQUENCE [LARGE SCALE GENOMIC DNA]</scope>
    <source>
        <strain evidence="3">DSM 22385</strain>
    </source>
</reference>
<dbReference type="OrthoDB" id="3296611at2"/>
<proteinExistence type="predicted"/>
<dbReference type="AlphaFoldDB" id="A0A1T5EB78"/>
<dbReference type="Proteomes" id="UP000189981">
    <property type="component" value="Unassembled WGS sequence"/>
</dbReference>
<evidence type="ECO:0000313" key="3">
    <source>
        <dbReference type="Proteomes" id="UP000189981"/>
    </source>
</evidence>
<dbReference type="RefSeq" id="WP_079703365.1">
    <property type="nucleotide sequence ID" value="NZ_FUYR01000003.1"/>
</dbReference>
<dbReference type="SUPFAM" id="SSF52317">
    <property type="entry name" value="Class I glutamine amidotransferase-like"/>
    <property type="match status" value="1"/>
</dbReference>
<accession>A0A1T5EB78</accession>
<keyword evidence="3" id="KW-1185">Reference proteome</keyword>
<name>A0A1T5EB78_9SPHI</name>
<dbReference type="PANTHER" id="PTHR40469:SF2">
    <property type="entry name" value="GALACTOSE-BINDING DOMAIN-LIKE SUPERFAMILY PROTEIN"/>
    <property type="match status" value="1"/>
</dbReference>
<gene>
    <name evidence="2" type="ORF">SAMN05661099_2847</name>
</gene>
<evidence type="ECO:0000259" key="1">
    <source>
        <dbReference type="Pfam" id="PF06283"/>
    </source>
</evidence>